<dbReference type="Gene3D" id="1.10.510.10">
    <property type="entry name" value="Transferase(Phosphotransferase) domain 1"/>
    <property type="match status" value="1"/>
</dbReference>
<proteinExistence type="predicted"/>
<name>A0ABR1IJ64_9HYPO</name>
<evidence type="ECO:0000256" key="1">
    <source>
        <dbReference type="SAM" id="MobiDB-lite"/>
    </source>
</evidence>
<dbReference type="Proteomes" id="UP001498421">
    <property type="component" value="Unassembled WGS sequence"/>
</dbReference>
<gene>
    <name evidence="2" type="ORF">QQZ08_000453</name>
</gene>
<dbReference type="InterPro" id="IPR011009">
    <property type="entry name" value="Kinase-like_dom_sf"/>
</dbReference>
<protein>
    <recommendedName>
        <fullName evidence="4">Protein kinase domain-containing protein</fullName>
    </recommendedName>
</protein>
<dbReference type="SUPFAM" id="SSF56112">
    <property type="entry name" value="Protein kinase-like (PK-like)"/>
    <property type="match status" value="1"/>
</dbReference>
<evidence type="ECO:0008006" key="4">
    <source>
        <dbReference type="Google" id="ProtNLM"/>
    </source>
</evidence>
<evidence type="ECO:0000313" key="2">
    <source>
        <dbReference type="EMBL" id="KAK7432982.1"/>
    </source>
</evidence>
<sequence>MGLTFLENEFGPLIDRNLVHWDENGAPTGLYLTESANINPATHKDCLAKLKVIPTEEDSPLKAGDVRTLKVAVEETIGDVFNIAYRCPGPVVTLHYLLTNVEKPPSAERRELARIITENVRSMHIRHQVVHGALQTESFLFLEKGNGKYDDPPYTTGWMCPPSRIHAPPMGDPPYYDYDPDNPGWWDDVWSLMMILSEIAEWKPLDGTGKEGRVLFMSQVRRKQLVQSDDWKGKSAAAIFEHGFGFIDQPREVLKTYSFDAVNRFFDTLCDLLLPGSPMEIDAPPESAPSVPQPKRRVSFNNAVAESDGNVGVLKPSSGPPSPVDGQGAK</sequence>
<evidence type="ECO:0000313" key="3">
    <source>
        <dbReference type="Proteomes" id="UP001498421"/>
    </source>
</evidence>
<feature type="region of interest" description="Disordered" evidence="1">
    <location>
        <begin position="280"/>
        <end position="330"/>
    </location>
</feature>
<comment type="caution">
    <text evidence="2">The sequence shown here is derived from an EMBL/GenBank/DDBJ whole genome shotgun (WGS) entry which is preliminary data.</text>
</comment>
<reference evidence="2 3" key="1">
    <citation type="journal article" date="2025" name="Microbiol. Resour. Announc.">
        <title>Draft genome sequences for Neonectria magnoliae and Neonectria punicea, canker pathogens of Liriodendron tulipifera and Acer saccharum in West Virginia.</title>
        <authorList>
            <person name="Petronek H.M."/>
            <person name="Kasson M.T."/>
            <person name="Metheny A.M."/>
            <person name="Stauder C.M."/>
            <person name="Lovett B."/>
            <person name="Lynch S.C."/>
            <person name="Garnas J.R."/>
            <person name="Kasson L.R."/>
            <person name="Stajich J.E."/>
        </authorList>
    </citation>
    <scope>NUCLEOTIDE SEQUENCE [LARGE SCALE GENOMIC DNA]</scope>
    <source>
        <strain evidence="2 3">NRRL 64651</strain>
    </source>
</reference>
<accession>A0ABR1IJ64</accession>
<organism evidence="2 3">
    <name type="scientific">Neonectria magnoliae</name>
    <dbReference type="NCBI Taxonomy" id="2732573"/>
    <lineage>
        <taxon>Eukaryota</taxon>
        <taxon>Fungi</taxon>
        <taxon>Dikarya</taxon>
        <taxon>Ascomycota</taxon>
        <taxon>Pezizomycotina</taxon>
        <taxon>Sordariomycetes</taxon>
        <taxon>Hypocreomycetidae</taxon>
        <taxon>Hypocreales</taxon>
        <taxon>Nectriaceae</taxon>
        <taxon>Neonectria</taxon>
    </lineage>
</organism>
<dbReference type="EMBL" id="JAZAVK010000002">
    <property type="protein sequence ID" value="KAK7432982.1"/>
    <property type="molecule type" value="Genomic_DNA"/>
</dbReference>
<keyword evidence="3" id="KW-1185">Reference proteome</keyword>